<evidence type="ECO:0000313" key="2">
    <source>
        <dbReference type="Proteomes" id="UP001221142"/>
    </source>
</evidence>
<sequence>MSPLLRTIPPRALDEPSFRSWLGSLDSVLSVYSLPFLHDTCPVLFNLNSKDQRDLPCSIPASFWDVDLRTILVFYSESAVEFGLQHTNSWIGTLPCLPDEASLPCFSFSFKPPVGFGDALVWRLRVWVHSHASPSPYDLEISGLGSRTFRCSSTPNEHLWLPQSSIQFPDTNEAQNKSVVLYFMECIPCLDESTLQHRQNLSPPALTFKVMFIQILFCGMSSFPWHVGQRTDTNEAQNKKISVITASGLCGRPELTDWFSSLALCASDEYVGIAAGMLDHAQDSLTLASLRSCVVDPQRLFQVIR</sequence>
<gene>
    <name evidence="1" type="ORF">FB45DRAFT_1007617</name>
</gene>
<name>A0AAD7BE22_9AGAR</name>
<comment type="caution">
    <text evidence="1">The sequence shown here is derived from an EMBL/GenBank/DDBJ whole genome shotgun (WGS) entry which is preliminary data.</text>
</comment>
<protein>
    <submittedName>
        <fullName evidence="1">Uncharacterized protein</fullName>
    </submittedName>
</protein>
<dbReference type="Proteomes" id="UP001221142">
    <property type="component" value="Unassembled WGS sequence"/>
</dbReference>
<dbReference type="EMBL" id="JARKIF010000020">
    <property type="protein sequence ID" value="KAJ7617960.1"/>
    <property type="molecule type" value="Genomic_DNA"/>
</dbReference>
<accession>A0AAD7BE22</accession>
<keyword evidence="2" id="KW-1185">Reference proteome</keyword>
<reference evidence="1" key="1">
    <citation type="submission" date="2023-03" db="EMBL/GenBank/DDBJ databases">
        <title>Massive genome expansion in bonnet fungi (Mycena s.s.) driven by repeated elements and novel gene families across ecological guilds.</title>
        <authorList>
            <consortium name="Lawrence Berkeley National Laboratory"/>
            <person name="Harder C.B."/>
            <person name="Miyauchi S."/>
            <person name="Viragh M."/>
            <person name="Kuo A."/>
            <person name="Thoen E."/>
            <person name="Andreopoulos B."/>
            <person name="Lu D."/>
            <person name="Skrede I."/>
            <person name="Drula E."/>
            <person name="Henrissat B."/>
            <person name="Morin E."/>
            <person name="Kohler A."/>
            <person name="Barry K."/>
            <person name="LaButti K."/>
            <person name="Morin E."/>
            <person name="Salamov A."/>
            <person name="Lipzen A."/>
            <person name="Mereny Z."/>
            <person name="Hegedus B."/>
            <person name="Baldrian P."/>
            <person name="Stursova M."/>
            <person name="Weitz H."/>
            <person name="Taylor A."/>
            <person name="Grigoriev I.V."/>
            <person name="Nagy L.G."/>
            <person name="Martin F."/>
            <person name="Kauserud H."/>
        </authorList>
    </citation>
    <scope>NUCLEOTIDE SEQUENCE</scope>
    <source>
        <strain evidence="1">9284</strain>
    </source>
</reference>
<proteinExistence type="predicted"/>
<evidence type="ECO:0000313" key="1">
    <source>
        <dbReference type="EMBL" id="KAJ7617960.1"/>
    </source>
</evidence>
<dbReference type="AlphaFoldDB" id="A0AAD7BE22"/>
<organism evidence="1 2">
    <name type="scientific">Roridomyces roridus</name>
    <dbReference type="NCBI Taxonomy" id="1738132"/>
    <lineage>
        <taxon>Eukaryota</taxon>
        <taxon>Fungi</taxon>
        <taxon>Dikarya</taxon>
        <taxon>Basidiomycota</taxon>
        <taxon>Agaricomycotina</taxon>
        <taxon>Agaricomycetes</taxon>
        <taxon>Agaricomycetidae</taxon>
        <taxon>Agaricales</taxon>
        <taxon>Marasmiineae</taxon>
        <taxon>Mycenaceae</taxon>
        <taxon>Roridomyces</taxon>
    </lineage>
</organism>